<reference evidence="2 3" key="1">
    <citation type="journal article" date="2019" name="Sci. Rep.">
        <title>Orb-weaving spider Araneus ventricosus genome elucidates the spidroin gene catalogue.</title>
        <authorList>
            <person name="Kono N."/>
            <person name="Nakamura H."/>
            <person name="Ohtoshi R."/>
            <person name="Moran D.A.P."/>
            <person name="Shinohara A."/>
            <person name="Yoshida Y."/>
            <person name="Fujiwara M."/>
            <person name="Mori M."/>
            <person name="Tomita M."/>
            <person name="Arakawa K."/>
        </authorList>
    </citation>
    <scope>NUCLEOTIDE SEQUENCE [LARGE SCALE GENOMIC DNA]</scope>
</reference>
<dbReference type="EMBL" id="BGPR01010595">
    <property type="protein sequence ID" value="GBN46972.1"/>
    <property type="molecule type" value="Genomic_DNA"/>
</dbReference>
<proteinExistence type="predicted"/>
<name>A0A4Y2P4Y0_ARAVE</name>
<dbReference type="Proteomes" id="UP000499080">
    <property type="component" value="Unassembled WGS sequence"/>
</dbReference>
<keyword evidence="3" id="KW-1185">Reference proteome</keyword>
<accession>A0A4Y2P4Y0</accession>
<evidence type="ECO:0000313" key="1">
    <source>
        <dbReference type="EMBL" id="GBN46972.1"/>
    </source>
</evidence>
<evidence type="ECO:0000313" key="2">
    <source>
        <dbReference type="EMBL" id="GBN46975.1"/>
    </source>
</evidence>
<gene>
    <name evidence="2" type="ORF">AVEN_128696_1</name>
    <name evidence="1" type="ORF">AVEN_236925_1</name>
</gene>
<dbReference type="OrthoDB" id="6463806at2759"/>
<dbReference type="EMBL" id="BGPR01010596">
    <property type="protein sequence ID" value="GBN46975.1"/>
    <property type="molecule type" value="Genomic_DNA"/>
</dbReference>
<organism evidence="2 3">
    <name type="scientific">Araneus ventricosus</name>
    <name type="common">Orbweaver spider</name>
    <name type="synonym">Epeira ventricosa</name>
    <dbReference type="NCBI Taxonomy" id="182803"/>
    <lineage>
        <taxon>Eukaryota</taxon>
        <taxon>Metazoa</taxon>
        <taxon>Ecdysozoa</taxon>
        <taxon>Arthropoda</taxon>
        <taxon>Chelicerata</taxon>
        <taxon>Arachnida</taxon>
        <taxon>Araneae</taxon>
        <taxon>Araneomorphae</taxon>
        <taxon>Entelegynae</taxon>
        <taxon>Araneoidea</taxon>
        <taxon>Araneidae</taxon>
        <taxon>Araneus</taxon>
    </lineage>
</organism>
<protein>
    <submittedName>
        <fullName evidence="2">Uncharacterized protein</fullName>
    </submittedName>
</protein>
<dbReference type="AlphaFoldDB" id="A0A4Y2P4Y0"/>
<evidence type="ECO:0000313" key="3">
    <source>
        <dbReference type="Proteomes" id="UP000499080"/>
    </source>
</evidence>
<comment type="caution">
    <text evidence="2">The sequence shown here is derived from an EMBL/GenBank/DDBJ whole genome shotgun (WGS) entry which is preliminary data.</text>
</comment>
<sequence length="86" mass="9713">MPLGGIMKAWQEHWSSGSKARLTYSLLEKVDHKRMNGDFFLNQDFTGHGVFPSHQARFLGKDPQCPCGRGEGPVFYALLPIHPCRL</sequence>